<dbReference type="Gene3D" id="3.30.1340.30">
    <property type="match status" value="1"/>
</dbReference>
<keyword evidence="1" id="KW-0732">Signal</keyword>
<dbReference type="InterPro" id="IPR051686">
    <property type="entry name" value="Lipoprotein_DolP"/>
</dbReference>
<dbReference type="AlphaFoldDB" id="A0A178MLB7"/>
<accession>A0A178MLB7</accession>
<protein>
    <recommendedName>
        <fullName evidence="2">BON domain-containing protein</fullName>
    </recommendedName>
</protein>
<gene>
    <name evidence="3" type="ORF">A6A05_13540</name>
</gene>
<reference evidence="3 4" key="1">
    <citation type="submission" date="2016-04" db="EMBL/GenBank/DDBJ databases">
        <title>Draft genome sequence of freshwater magnetotactic bacteria Magnetospirillum marisnigri SP-1 and Magnetospirillum moscoviense BB-1.</title>
        <authorList>
            <person name="Koziaeva V."/>
            <person name="Dziuba M.V."/>
            <person name="Ivanov T.M."/>
            <person name="Kuznetsov B."/>
            <person name="Grouzdev D.S."/>
        </authorList>
    </citation>
    <scope>NUCLEOTIDE SEQUENCE [LARGE SCALE GENOMIC DNA]</scope>
    <source>
        <strain evidence="3 4">BB-1</strain>
    </source>
</reference>
<sequence>MRRLALLLALLVAACQGAEPAKPVVTTQDRPRAVANRDDVLKNVVARKITDADRAAFRAVTVEVWGGHVVLMGAVVKPEQRRRAEQAARAVEGVGSIANELVLAELPALEFFRPDFAREDAVRRQLGLEGKAGLIVRVINGVAFLIGGGTPEAAAQLKADAGEVEGIKWVVTHIVQP</sequence>
<comment type="caution">
    <text evidence="3">The sequence shown here is derived from an EMBL/GenBank/DDBJ whole genome shotgun (WGS) entry which is preliminary data.</text>
</comment>
<organism evidence="3 4">
    <name type="scientific">Magnetospirillum moscoviense</name>
    <dbReference type="NCBI Taxonomy" id="1437059"/>
    <lineage>
        <taxon>Bacteria</taxon>
        <taxon>Pseudomonadati</taxon>
        <taxon>Pseudomonadota</taxon>
        <taxon>Alphaproteobacteria</taxon>
        <taxon>Rhodospirillales</taxon>
        <taxon>Rhodospirillaceae</taxon>
        <taxon>Magnetospirillum</taxon>
    </lineage>
</organism>
<feature type="chain" id="PRO_5008092039" description="BON domain-containing protein" evidence="1">
    <location>
        <begin position="22"/>
        <end position="177"/>
    </location>
</feature>
<feature type="signal peptide" evidence="1">
    <location>
        <begin position="1"/>
        <end position="21"/>
    </location>
</feature>
<name>A0A178MLB7_9PROT</name>
<dbReference type="PROSITE" id="PS51257">
    <property type="entry name" value="PROKAR_LIPOPROTEIN"/>
    <property type="match status" value="1"/>
</dbReference>
<dbReference type="Proteomes" id="UP000078543">
    <property type="component" value="Unassembled WGS sequence"/>
</dbReference>
<dbReference type="Pfam" id="PF04972">
    <property type="entry name" value="BON"/>
    <property type="match status" value="2"/>
</dbReference>
<keyword evidence="4" id="KW-1185">Reference proteome</keyword>
<dbReference type="PANTHER" id="PTHR34606">
    <property type="entry name" value="BON DOMAIN-CONTAINING PROTEIN"/>
    <property type="match status" value="1"/>
</dbReference>
<dbReference type="RefSeq" id="WP_068501483.1">
    <property type="nucleotide sequence ID" value="NZ_LWQU01000147.1"/>
</dbReference>
<dbReference type="PANTHER" id="PTHR34606:SF15">
    <property type="entry name" value="BON DOMAIN-CONTAINING PROTEIN"/>
    <property type="match status" value="1"/>
</dbReference>
<feature type="domain" description="BON" evidence="2">
    <location>
        <begin position="37"/>
        <end position="105"/>
    </location>
</feature>
<evidence type="ECO:0000313" key="3">
    <source>
        <dbReference type="EMBL" id="OAN49521.1"/>
    </source>
</evidence>
<evidence type="ECO:0000259" key="2">
    <source>
        <dbReference type="PROSITE" id="PS50914"/>
    </source>
</evidence>
<dbReference type="PROSITE" id="PS50914">
    <property type="entry name" value="BON"/>
    <property type="match status" value="1"/>
</dbReference>
<dbReference type="InterPro" id="IPR007055">
    <property type="entry name" value="BON_dom"/>
</dbReference>
<evidence type="ECO:0000256" key="1">
    <source>
        <dbReference type="SAM" id="SignalP"/>
    </source>
</evidence>
<dbReference type="STRING" id="1437059.A6A05_13540"/>
<proteinExistence type="predicted"/>
<evidence type="ECO:0000313" key="4">
    <source>
        <dbReference type="Proteomes" id="UP000078543"/>
    </source>
</evidence>
<dbReference type="OrthoDB" id="7349765at2"/>
<dbReference type="EMBL" id="LWQU01000147">
    <property type="protein sequence ID" value="OAN49521.1"/>
    <property type="molecule type" value="Genomic_DNA"/>
</dbReference>